<dbReference type="Proteomes" id="UP001652582">
    <property type="component" value="Chromosome 8"/>
</dbReference>
<reference evidence="10" key="1">
    <citation type="submission" date="2025-08" db="UniProtKB">
        <authorList>
            <consortium name="RefSeq"/>
        </authorList>
    </citation>
    <scope>IDENTIFICATION</scope>
</reference>
<evidence type="ECO:0000256" key="6">
    <source>
        <dbReference type="ARBA" id="ARBA00022801"/>
    </source>
</evidence>
<comment type="cofactor">
    <cofactor evidence="1">
        <name>a divalent metal cation</name>
        <dbReference type="ChEBI" id="CHEBI:60240"/>
    </cofactor>
</comment>
<comment type="similarity">
    <text evidence="3">Belongs to the HARBI1 family.</text>
</comment>
<proteinExistence type="inferred from homology"/>
<evidence type="ECO:0000313" key="10">
    <source>
        <dbReference type="RefSeq" id="XP_052739275.1"/>
    </source>
</evidence>
<dbReference type="PANTHER" id="PTHR22930">
    <property type="match status" value="1"/>
</dbReference>
<protein>
    <submittedName>
        <fullName evidence="10">Nuclease HARBI1</fullName>
    </submittedName>
</protein>
<organism evidence="9 10">
    <name type="scientific">Bicyclus anynana</name>
    <name type="common">Squinting bush brown butterfly</name>
    <dbReference type="NCBI Taxonomy" id="110368"/>
    <lineage>
        <taxon>Eukaryota</taxon>
        <taxon>Metazoa</taxon>
        <taxon>Ecdysozoa</taxon>
        <taxon>Arthropoda</taxon>
        <taxon>Hexapoda</taxon>
        <taxon>Insecta</taxon>
        <taxon>Pterygota</taxon>
        <taxon>Neoptera</taxon>
        <taxon>Endopterygota</taxon>
        <taxon>Lepidoptera</taxon>
        <taxon>Glossata</taxon>
        <taxon>Ditrysia</taxon>
        <taxon>Papilionoidea</taxon>
        <taxon>Nymphalidae</taxon>
        <taxon>Satyrinae</taxon>
        <taxon>Satyrini</taxon>
        <taxon>Mycalesina</taxon>
        <taxon>Bicyclus</taxon>
    </lineage>
</organism>
<evidence type="ECO:0000256" key="7">
    <source>
        <dbReference type="ARBA" id="ARBA00023242"/>
    </source>
</evidence>
<dbReference type="InterPro" id="IPR027806">
    <property type="entry name" value="HARBI1_dom"/>
</dbReference>
<feature type="domain" description="DDE Tnp4" evidence="8">
    <location>
        <begin position="158"/>
        <end position="309"/>
    </location>
</feature>
<comment type="subcellular location">
    <subcellularLocation>
        <location evidence="2">Nucleus</location>
    </subcellularLocation>
</comment>
<evidence type="ECO:0000256" key="5">
    <source>
        <dbReference type="ARBA" id="ARBA00022723"/>
    </source>
</evidence>
<gene>
    <name evidence="10" type="primary">LOC112047083</name>
</gene>
<evidence type="ECO:0000256" key="2">
    <source>
        <dbReference type="ARBA" id="ARBA00004123"/>
    </source>
</evidence>
<keyword evidence="5" id="KW-0479">Metal-binding</keyword>
<evidence type="ECO:0000313" key="9">
    <source>
        <dbReference type="Proteomes" id="UP001652582"/>
    </source>
</evidence>
<accession>A0ABM3LJL9</accession>
<dbReference type="PANTHER" id="PTHR22930:SF289">
    <property type="entry name" value="DDE TNP4 DOMAIN-CONTAINING PROTEIN-RELATED"/>
    <property type="match status" value="1"/>
</dbReference>
<dbReference type="Pfam" id="PF13359">
    <property type="entry name" value="DDE_Tnp_4"/>
    <property type="match status" value="1"/>
</dbReference>
<keyword evidence="7" id="KW-0539">Nucleus</keyword>
<keyword evidence="4" id="KW-0540">Nuclease</keyword>
<evidence type="ECO:0000256" key="4">
    <source>
        <dbReference type="ARBA" id="ARBA00022722"/>
    </source>
</evidence>
<evidence type="ECO:0000256" key="3">
    <source>
        <dbReference type="ARBA" id="ARBA00006958"/>
    </source>
</evidence>
<dbReference type="InterPro" id="IPR045249">
    <property type="entry name" value="HARBI1-like"/>
</dbReference>
<dbReference type="GeneID" id="112047083"/>
<evidence type="ECO:0000259" key="8">
    <source>
        <dbReference type="Pfam" id="PF13359"/>
    </source>
</evidence>
<evidence type="ECO:0000256" key="1">
    <source>
        <dbReference type="ARBA" id="ARBA00001968"/>
    </source>
</evidence>
<name>A0ABM3LJL9_BICAN</name>
<keyword evidence="9" id="KW-1185">Reference proteome</keyword>
<dbReference type="RefSeq" id="XP_052739275.1">
    <property type="nucleotide sequence ID" value="XM_052883315.1"/>
</dbReference>
<keyword evidence="6" id="KW-0378">Hydrolase</keyword>
<sequence length="369" mass="42781">MSDELIIFEFLEYDNEINTERKQRRRFIREQSDPFSLEDTEFIRRYRLSKELVINLCAELQPMIKKPTKSTDLSIETKVLTALSFYATGSYQRPIGDITAHSMAQQTVSAVIAEVTRCIDTPAMRRKYISFPNSLEERNKVRTRFYQKFNFPGILGCIDCTQVAIIRPSQNEERFYCRKHYHSLNVQLICDADMNITSVDASYGGATHDSFIWNVHPLKLFLENLDETTWLLADSGYPLRKYMMTPIVNALPDTPEKHYTDLQIRTRNVIERTIGLLKARFRCLLVHRVLHYQPRVAASIVNTCVILHNICNKANMPVSMLSNEDVLQEAQMQLSSTNNEHTVNNNQGLQFGVNCRNNLILHLWDARHT</sequence>